<dbReference type="eggNOG" id="COG3597">
    <property type="taxonomic scope" value="Bacteria"/>
</dbReference>
<evidence type="ECO:0000256" key="4">
    <source>
        <dbReference type="ARBA" id="ARBA00023136"/>
    </source>
</evidence>
<keyword evidence="3" id="KW-1133">Transmembrane helix</keyword>
<accession>L0A5M5</accession>
<dbReference type="PATRIC" id="fig|937777.3.peg.3315"/>
<evidence type="ECO:0000256" key="2">
    <source>
        <dbReference type="ARBA" id="ARBA00022692"/>
    </source>
</evidence>
<dbReference type="HOGENOM" id="CLU_1413112_0_0_0"/>
<dbReference type="KEGG" id="dpd:Deipe_3298"/>
<dbReference type="OrthoDB" id="9255830at2"/>
<name>L0A5M5_DEIPD</name>
<organism evidence="5 6">
    <name type="scientific">Deinococcus peraridilitoris (strain DSM 19664 / LMG 22246 / CIP 109416 / KR-200)</name>
    <dbReference type="NCBI Taxonomy" id="937777"/>
    <lineage>
        <taxon>Bacteria</taxon>
        <taxon>Thermotogati</taxon>
        <taxon>Deinococcota</taxon>
        <taxon>Deinococci</taxon>
        <taxon>Deinococcales</taxon>
        <taxon>Deinococcaceae</taxon>
        <taxon>Deinococcus</taxon>
    </lineage>
</organism>
<protein>
    <submittedName>
        <fullName evidence="5">Uncharacterized protein associated with GTPases</fullName>
    </submittedName>
</protein>
<keyword evidence="6" id="KW-1185">Reference proteome</keyword>
<keyword evidence="2" id="KW-0812">Transmembrane</keyword>
<dbReference type="STRING" id="937777.Deipe_3298"/>
<reference evidence="6" key="1">
    <citation type="submission" date="2012-03" db="EMBL/GenBank/DDBJ databases">
        <title>Complete sequence of chromosome of Deinococcus peraridilitoris DSM 19664.</title>
        <authorList>
            <person name="Lucas S."/>
            <person name="Copeland A."/>
            <person name="Lapidus A."/>
            <person name="Glavina del Rio T."/>
            <person name="Dalin E."/>
            <person name="Tice H."/>
            <person name="Bruce D."/>
            <person name="Goodwin L."/>
            <person name="Pitluck S."/>
            <person name="Peters L."/>
            <person name="Mikhailova N."/>
            <person name="Lu M."/>
            <person name="Kyrpides N."/>
            <person name="Mavromatis K."/>
            <person name="Ivanova N."/>
            <person name="Brettin T."/>
            <person name="Detter J.C."/>
            <person name="Han C."/>
            <person name="Larimer F."/>
            <person name="Land M."/>
            <person name="Hauser L."/>
            <person name="Markowitz V."/>
            <person name="Cheng J.-F."/>
            <person name="Hugenholtz P."/>
            <person name="Woyke T."/>
            <person name="Wu D."/>
            <person name="Pukall R."/>
            <person name="Steenblock K."/>
            <person name="Brambilla E."/>
            <person name="Klenk H.-P."/>
            <person name="Eisen J.A."/>
        </authorList>
    </citation>
    <scope>NUCLEOTIDE SEQUENCE [LARGE SCALE GENOMIC DNA]</scope>
    <source>
        <strain evidence="6">DSM 19664 / LMG 22246 / CIP 109416 / KR-200</strain>
    </source>
</reference>
<comment type="subcellular location">
    <subcellularLocation>
        <location evidence="1">Membrane</location>
        <topology evidence="1">Multi-pass membrane protein</topology>
    </subcellularLocation>
</comment>
<keyword evidence="4" id="KW-0472">Membrane</keyword>
<dbReference type="EMBL" id="CP003382">
    <property type="protein sequence ID" value="AFZ68739.1"/>
    <property type="molecule type" value="Genomic_DNA"/>
</dbReference>
<evidence type="ECO:0000313" key="5">
    <source>
        <dbReference type="EMBL" id="AFZ68739.1"/>
    </source>
</evidence>
<evidence type="ECO:0000256" key="3">
    <source>
        <dbReference type="ARBA" id="ARBA00022989"/>
    </source>
</evidence>
<evidence type="ECO:0000313" key="6">
    <source>
        <dbReference type="Proteomes" id="UP000010467"/>
    </source>
</evidence>
<dbReference type="Proteomes" id="UP000010467">
    <property type="component" value="Chromosome"/>
</dbReference>
<dbReference type="Pfam" id="PF05128">
    <property type="entry name" value="DUF697"/>
    <property type="match status" value="1"/>
</dbReference>
<evidence type="ECO:0000256" key="1">
    <source>
        <dbReference type="ARBA" id="ARBA00004141"/>
    </source>
</evidence>
<gene>
    <name evidence="5" type="ordered locus">Deipe_3298</name>
</gene>
<proteinExistence type="predicted"/>
<dbReference type="InterPro" id="IPR021147">
    <property type="entry name" value="DUF697"/>
</dbReference>
<dbReference type="AlphaFoldDB" id="L0A5M5"/>
<dbReference type="GO" id="GO:0016020">
    <property type="term" value="C:membrane"/>
    <property type="evidence" value="ECO:0007669"/>
    <property type="project" value="UniProtKB-SubCell"/>
</dbReference>
<dbReference type="RefSeq" id="WP_015237037.1">
    <property type="nucleotide sequence ID" value="NC_019793.1"/>
</dbReference>
<sequence length="187" mass="20795">MFPLVKQILENFRFDIDPQKSRAENVEDVIKSAALLSGAVAVEPIPFADMLLITPVQAKMVLHIGKIYGYELDATRSSEILKELGATVAYGYMARQVMRGVIKTVAPILGGVVTAPLVYGWTFALGRLAERYFQSKIEGRPFVNAERRQVAQQTLQQVEKPTLEALGQFAKELRQRAESREDGPKSS</sequence>